<dbReference type="AlphaFoldDB" id="A0A921SW32"/>
<organism evidence="1 2">
    <name type="scientific">Barnesiella viscericola</name>
    <dbReference type="NCBI Taxonomy" id="397865"/>
    <lineage>
        <taxon>Bacteria</taxon>
        <taxon>Pseudomonadati</taxon>
        <taxon>Bacteroidota</taxon>
        <taxon>Bacteroidia</taxon>
        <taxon>Bacteroidales</taxon>
        <taxon>Barnesiellaceae</taxon>
        <taxon>Barnesiella</taxon>
    </lineage>
</organism>
<evidence type="ECO:0000313" key="2">
    <source>
        <dbReference type="Proteomes" id="UP000757103"/>
    </source>
</evidence>
<name>A0A921SW32_9BACT</name>
<protein>
    <submittedName>
        <fullName evidence="1">Uncharacterized protein</fullName>
    </submittedName>
</protein>
<dbReference type="Proteomes" id="UP000757103">
    <property type="component" value="Unassembled WGS sequence"/>
</dbReference>
<comment type="caution">
    <text evidence="1">The sequence shown here is derived from an EMBL/GenBank/DDBJ whole genome shotgun (WGS) entry which is preliminary data.</text>
</comment>
<reference evidence="1" key="1">
    <citation type="journal article" date="2021" name="PeerJ">
        <title>Extensive microbial diversity within the chicken gut microbiome revealed by metagenomics and culture.</title>
        <authorList>
            <person name="Gilroy R."/>
            <person name="Ravi A."/>
            <person name="Getino M."/>
            <person name="Pursley I."/>
            <person name="Horton D.L."/>
            <person name="Alikhan N.F."/>
            <person name="Baker D."/>
            <person name="Gharbi K."/>
            <person name="Hall N."/>
            <person name="Watson M."/>
            <person name="Adriaenssens E.M."/>
            <person name="Foster-Nyarko E."/>
            <person name="Jarju S."/>
            <person name="Secka A."/>
            <person name="Antonio M."/>
            <person name="Oren A."/>
            <person name="Chaudhuri R.R."/>
            <person name="La Ragione R."/>
            <person name="Hildebrand F."/>
            <person name="Pallen M.J."/>
        </authorList>
    </citation>
    <scope>NUCLEOTIDE SEQUENCE</scope>
    <source>
        <strain evidence="1">CHK121-7720</strain>
    </source>
</reference>
<sequence length="125" mass="14290">MNNELKKILSSDTDGLLTYEYIANHMGTCDDDMPALADNIIRVDLTGQITVSAALYLHATGPDKYKDIIDKLIAASLQKDREHKYIVDLLPGIWGEDYKSHVEELNRASDNFRRIYKRIYSNDII</sequence>
<reference evidence="1" key="2">
    <citation type="submission" date="2021-09" db="EMBL/GenBank/DDBJ databases">
        <authorList>
            <person name="Gilroy R."/>
        </authorList>
    </citation>
    <scope>NUCLEOTIDE SEQUENCE</scope>
    <source>
        <strain evidence="1">CHK121-7720</strain>
    </source>
</reference>
<accession>A0A921SW32</accession>
<dbReference type="GeneID" id="90528720"/>
<dbReference type="RefSeq" id="WP_025278076.1">
    <property type="nucleotide sequence ID" value="NZ_CAKMIC010000004.1"/>
</dbReference>
<evidence type="ECO:0000313" key="1">
    <source>
        <dbReference type="EMBL" id="HJG89962.1"/>
    </source>
</evidence>
<proteinExistence type="predicted"/>
<dbReference type="EMBL" id="DYUD01000029">
    <property type="protein sequence ID" value="HJG89962.1"/>
    <property type="molecule type" value="Genomic_DNA"/>
</dbReference>
<gene>
    <name evidence="1" type="ORF">K8U91_10900</name>
</gene>